<gene>
    <name evidence="1" type="ORF">AE618_10350</name>
</gene>
<accession>A0A0N0MBK4</accession>
<dbReference type="InterPro" id="IPR015001">
    <property type="entry name" value="DUF1850"/>
</dbReference>
<dbReference type="PATRIC" id="fig|1526658.3.peg.738"/>
<organism evidence="1 2">
    <name type="scientific">Bosea vaviloviae</name>
    <dbReference type="NCBI Taxonomy" id="1526658"/>
    <lineage>
        <taxon>Bacteria</taxon>
        <taxon>Pseudomonadati</taxon>
        <taxon>Pseudomonadota</taxon>
        <taxon>Alphaproteobacteria</taxon>
        <taxon>Hyphomicrobiales</taxon>
        <taxon>Boseaceae</taxon>
        <taxon>Bosea</taxon>
    </lineage>
</organism>
<dbReference type="EMBL" id="LGSZ01000032">
    <property type="protein sequence ID" value="KPH81037.1"/>
    <property type="molecule type" value="Genomic_DNA"/>
</dbReference>
<keyword evidence="2" id="KW-1185">Reference proteome</keyword>
<sequence length="121" mass="13215">MSLCLAAGALTVALGSGEVTLRWRHSVQKTLWEEVWRETPDGLVMAEARIEGSGAGMDPPEGSRLSDGFWRWTPKLPPQRDIIMRRSGATADWQICVAGQCRAMSEYLPAEADPVTLKACG</sequence>
<dbReference type="AlphaFoldDB" id="A0A0N0MBK4"/>
<protein>
    <recommendedName>
        <fullName evidence="3">DUF1850 domain-containing protein</fullName>
    </recommendedName>
</protein>
<dbReference type="RefSeq" id="WP_054209067.1">
    <property type="nucleotide sequence ID" value="NZ_LGSZ01000032.1"/>
</dbReference>
<evidence type="ECO:0008006" key="3">
    <source>
        <dbReference type="Google" id="ProtNLM"/>
    </source>
</evidence>
<dbReference type="OrthoDB" id="5298197at2"/>
<reference evidence="1 2" key="1">
    <citation type="submission" date="2015-07" db="EMBL/GenBank/DDBJ databases">
        <title>Whole genome sequencing of Bosea vaviloviae isolated from cave pool.</title>
        <authorList>
            <person name="Tan N.E.H."/>
            <person name="Lee Y.P."/>
            <person name="Gan H.M."/>
            <person name="Barton H."/>
            <person name="Savka M.A."/>
        </authorList>
    </citation>
    <scope>NUCLEOTIDE SEQUENCE [LARGE SCALE GENOMIC DNA]</scope>
    <source>
        <strain evidence="1 2">SD260</strain>
    </source>
</reference>
<dbReference type="Proteomes" id="UP000037822">
    <property type="component" value="Unassembled WGS sequence"/>
</dbReference>
<evidence type="ECO:0000313" key="2">
    <source>
        <dbReference type="Proteomes" id="UP000037822"/>
    </source>
</evidence>
<name>A0A0N0MBK4_9HYPH</name>
<comment type="caution">
    <text evidence="1">The sequence shown here is derived from an EMBL/GenBank/DDBJ whole genome shotgun (WGS) entry which is preliminary data.</text>
</comment>
<proteinExistence type="predicted"/>
<evidence type="ECO:0000313" key="1">
    <source>
        <dbReference type="EMBL" id="KPH81037.1"/>
    </source>
</evidence>
<dbReference type="Pfam" id="PF08905">
    <property type="entry name" value="DUF1850"/>
    <property type="match status" value="1"/>
</dbReference>